<accession>A0A2M6WXG0</accession>
<dbReference type="GO" id="GO:0005506">
    <property type="term" value="F:iron ion binding"/>
    <property type="evidence" value="ECO:0007669"/>
    <property type="project" value="InterPro"/>
</dbReference>
<evidence type="ECO:0000256" key="4">
    <source>
        <dbReference type="ARBA" id="ARBA00022982"/>
    </source>
</evidence>
<evidence type="ECO:0000256" key="5">
    <source>
        <dbReference type="ARBA" id="ARBA00023004"/>
    </source>
</evidence>
<protein>
    <submittedName>
        <fullName evidence="8">Rubrerythrin family protein</fullName>
    </submittedName>
</protein>
<dbReference type="InterPro" id="IPR003251">
    <property type="entry name" value="Rr_diiron-bd_dom"/>
</dbReference>
<organism evidence="8 9">
    <name type="scientific">Candidatus Berkelbacteria bacterium CG10_big_fil_rev_8_21_14_0_10_41_12</name>
    <dbReference type="NCBI Taxonomy" id="1974513"/>
    <lineage>
        <taxon>Bacteria</taxon>
        <taxon>Candidatus Berkelbacteria</taxon>
    </lineage>
</organism>
<feature type="domain" description="Ferritin-like diiron" evidence="7">
    <location>
        <begin position="1"/>
        <end position="141"/>
    </location>
</feature>
<dbReference type="FunFam" id="2.20.28.10:FF:000018">
    <property type="entry name" value="Rubrerythrin"/>
    <property type="match status" value="1"/>
</dbReference>
<evidence type="ECO:0000256" key="1">
    <source>
        <dbReference type="ARBA" id="ARBA00001965"/>
    </source>
</evidence>
<gene>
    <name evidence="8" type="ORF">COT77_01175</name>
</gene>
<evidence type="ECO:0000259" key="6">
    <source>
        <dbReference type="PROSITE" id="PS50903"/>
    </source>
</evidence>
<keyword evidence="2" id="KW-0813">Transport</keyword>
<dbReference type="InterPro" id="IPR024934">
    <property type="entry name" value="Rubredoxin-like_dom"/>
</dbReference>
<comment type="caution">
    <text evidence="8">The sequence shown here is derived from an EMBL/GenBank/DDBJ whole genome shotgun (WGS) entry which is preliminary data.</text>
</comment>
<name>A0A2M6WXG0_9BACT</name>
<evidence type="ECO:0000256" key="2">
    <source>
        <dbReference type="ARBA" id="ARBA00022448"/>
    </source>
</evidence>
<keyword evidence="3" id="KW-0479">Metal-binding</keyword>
<feature type="domain" description="Rubredoxin-like" evidence="6">
    <location>
        <begin position="148"/>
        <end position="182"/>
    </location>
</feature>
<dbReference type="GO" id="GO:0016491">
    <property type="term" value="F:oxidoreductase activity"/>
    <property type="evidence" value="ECO:0007669"/>
    <property type="project" value="InterPro"/>
</dbReference>
<dbReference type="InterPro" id="IPR052364">
    <property type="entry name" value="Rubrerythrin"/>
</dbReference>
<dbReference type="InterPro" id="IPR048574">
    <property type="entry name" value="RUBY_RBDX"/>
</dbReference>
<dbReference type="PANTHER" id="PTHR43865:SF1">
    <property type="entry name" value="RUBRERYTHRIN-RELATED"/>
    <property type="match status" value="1"/>
</dbReference>
<keyword evidence="5" id="KW-0408">Iron</keyword>
<keyword evidence="4" id="KW-0249">Electron transport</keyword>
<dbReference type="SUPFAM" id="SSF47240">
    <property type="entry name" value="Ferritin-like"/>
    <property type="match status" value="1"/>
</dbReference>
<proteinExistence type="predicted"/>
<evidence type="ECO:0000313" key="9">
    <source>
        <dbReference type="Proteomes" id="UP000228596"/>
    </source>
</evidence>
<dbReference type="Gene3D" id="1.20.1260.10">
    <property type="match status" value="1"/>
</dbReference>
<evidence type="ECO:0000256" key="3">
    <source>
        <dbReference type="ARBA" id="ARBA00022723"/>
    </source>
</evidence>
<dbReference type="CDD" id="cd00729">
    <property type="entry name" value="rubredoxin_SM"/>
    <property type="match status" value="1"/>
</dbReference>
<dbReference type="CDD" id="cd01041">
    <property type="entry name" value="Rubrerythrin"/>
    <property type="match status" value="1"/>
</dbReference>
<dbReference type="PROSITE" id="PS50903">
    <property type="entry name" value="RUBREDOXIN_LIKE"/>
    <property type="match status" value="1"/>
</dbReference>
<dbReference type="Proteomes" id="UP000228596">
    <property type="component" value="Unassembled WGS sequence"/>
</dbReference>
<comment type="cofactor">
    <cofactor evidence="1">
        <name>Fe(3+)</name>
        <dbReference type="ChEBI" id="CHEBI:29034"/>
    </cofactor>
</comment>
<dbReference type="PANTHER" id="PTHR43865">
    <property type="entry name" value="RUBRERYTHRIN-RELATED"/>
    <property type="match status" value="1"/>
</dbReference>
<evidence type="ECO:0000259" key="7">
    <source>
        <dbReference type="PROSITE" id="PS50905"/>
    </source>
</evidence>
<dbReference type="SUPFAM" id="SSF57802">
    <property type="entry name" value="Rubredoxin-like"/>
    <property type="match status" value="1"/>
</dbReference>
<dbReference type="Pfam" id="PF02915">
    <property type="entry name" value="Rubrerythrin"/>
    <property type="match status" value="1"/>
</dbReference>
<dbReference type="NCBIfam" id="NF045767">
    <property type="entry name" value="RuberyRbr"/>
    <property type="match status" value="1"/>
</dbReference>
<dbReference type="InterPro" id="IPR009078">
    <property type="entry name" value="Ferritin-like_SF"/>
</dbReference>
<dbReference type="Gene3D" id="2.20.28.10">
    <property type="match status" value="1"/>
</dbReference>
<dbReference type="AlphaFoldDB" id="A0A2M6WXG0"/>
<dbReference type="EMBL" id="PEZV01000008">
    <property type="protein sequence ID" value="PIT97482.1"/>
    <property type="molecule type" value="Genomic_DNA"/>
</dbReference>
<sequence>MANKTDENLLKAFTGESIARNKYTLFASVARKEGFEGIARIFEITANNERGHAEILMEFIKPGTKTTFNSAIEPVADTYTNLVHAAEGEKYEWGTMYPDFEKIAREEGEDEIAGMFKEIAEVEEKHEERYRKLADDVKGKTVFKRDEEIEWECLNCGYIHKGKEAPEKCPACAHPQAFYKPRCALI</sequence>
<dbReference type="InterPro" id="IPR009040">
    <property type="entry name" value="Ferritin-like_diiron"/>
</dbReference>
<dbReference type="PROSITE" id="PS50905">
    <property type="entry name" value="FERRITIN_LIKE"/>
    <property type="match status" value="1"/>
</dbReference>
<reference evidence="9" key="1">
    <citation type="submission" date="2017-09" db="EMBL/GenBank/DDBJ databases">
        <title>Depth-based differentiation of microbial function through sediment-hosted aquifers and enrichment of novel symbionts in the deep terrestrial subsurface.</title>
        <authorList>
            <person name="Probst A.J."/>
            <person name="Ladd B."/>
            <person name="Jarett J.K."/>
            <person name="Geller-Mcgrath D.E."/>
            <person name="Sieber C.M.K."/>
            <person name="Emerson J.B."/>
            <person name="Anantharaman K."/>
            <person name="Thomas B.C."/>
            <person name="Malmstrom R."/>
            <person name="Stieglmeier M."/>
            <person name="Klingl A."/>
            <person name="Woyke T."/>
            <person name="Ryan C.M."/>
            <person name="Banfield J.F."/>
        </authorList>
    </citation>
    <scope>NUCLEOTIDE SEQUENCE [LARGE SCALE GENOMIC DNA]</scope>
</reference>
<evidence type="ECO:0000313" key="8">
    <source>
        <dbReference type="EMBL" id="PIT97482.1"/>
    </source>
</evidence>
<dbReference type="Pfam" id="PF21349">
    <property type="entry name" value="RUBY_RBDX"/>
    <property type="match status" value="1"/>
</dbReference>
<dbReference type="InterPro" id="IPR012347">
    <property type="entry name" value="Ferritin-like"/>
</dbReference>